<comment type="caution">
    <text evidence="1">The sequence shown here is derived from an EMBL/GenBank/DDBJ whole genome shotgun (WGS) entry which is preliminary data.</text>
</comment>
<dbReference type="AlphaFoldDB" id="A0A699XGN0"/>
<proteinExistence type="predicted"/>
<feature type="non-terminal residue" evidence="1">
    <location>
        <position position="1"/>
    </location>
</feature>
<accession>A0A699XGN0</accession>
<reference evidence="1" key="1">
    <citation type="journal article" date="2019" name="Sci. Rep.">
        <title>Draft genome of Tanacetum cinerariifolium, the natural source of mosquito coil.</title>
        <authorList>
            <person name="Yamashiro T."/>
            <person name="Shiraishi A."/>
            <person name="Satake H."/>
            <person name="Nakayama K."/>
        </authorList>
    </citation>
    <scope>NUCLEOTIDE SEQUENCE</scope>
</reference>
<sequence>QLVLKLELVQLFQLVVMVMKEQYVVIVVPQERVCDGAQLECLNLHPD</sequence>
<dbReference type="EMBL" id="BKCJ011858764">
    <property type="protein sequence ID" value="GFD58889.1"/>
    <property type="molecule type" value="Genomic_DNA"/>
</dbReference>
<name>A0A699XGN0_TANCI</name>
<organism evidence="1">
    <name type="scientific">Tanacetum cinerariifolium</name>
    <name type="common">Dalmatian daisy</name>
    <name type="synonym">Chrysanthemum cinerariifolium</name>
    <dbReference type="NCBI Taxonomy" id="118510"/>
    <lineage>
        <taxon>Eukaryota</taxon>
        <taxon>Viridiplantae</taxon>
        <taxon>Streptophyta</taxon>
        <taxon>Embryophyta</taxon>
        <taxon>Tracheophyta</taxon>
        <taxon>Spermatophyta</taxon>
        <taxon>Magnoliopsida</taxon>
        <taxon>eudicotyledons</taxon>
        <taxon>Gunneridae</taxon>
        <taxon>Pentapetalae</taxon>
        <taxon>asterids</taxon>
        <taxon>campanulids</taxon>
        <taxon>Asterales</taxon>
        <taxon>Asteraceae</taxon>
        <taxon>Asteroideae</taxon>
        <taxon>Anthemideae</taxon>
        <taxon>Anthemidinae</taxon>
        <taxon>Tanacetum</taxon>
    </lineage>
</organism>
<gene>
    <name evidence="1" type="ORF">Tci_930858</name>
</gene>
<protein>
    <submittedName>
        <fullName evidence="1">Uncharacterized protein</fullName>
    </submittedName>
</protein>
<evidence type="ECO:0000313" key="1">
    <source>
        <dbReference type="EMBL" id="GFD58889.1"/>
    </source>
</evidence>